<dbReference type="InterPro" id="IPR015910">
    <property type="entry name" value="I/U_nuclsd_hydro_CS"/>
</dbReference>
<protein>
    <submittedName>
        <fullName evidence="4">Nucleoside hydrolase</fullName>
    </submittedName>
</protein>
<dbReference type="InterPro" id="IPR052775">
    <property type="entry name" value="IUN_hydrolase"/>
</dbReference>
<evidence type="ECO:0000259" key="3">
    <source>
        <dbReference type="Pfam" id="PF01156"/>
    </source>
</evidence>
<evidence type="ECO:0000256" key="2">
    <source>
        <dbReference type="ARBA" id="ARBA00023295"/>
    </source>
</evidence>
<organism evidence="4 5">
    <name type="scientific">Agromyces kandeliae</name>
    <dbReference type="NCBI Taxonomy" id="2666141"/>
    <lineage>
        <taxon>Bacteria</taxon>
        <taxon>Bacillati</taxon>
        <taxon>Actinomycetota</taxon>
        <taxon>Actinomycetes</taxon>
        <taxon>Micrococcales</taxon>
        <taxon>Microbacteriaceae</taxon>
        <taxon>Agromyces</taxon>
    </lineage>
</organism>
<feature type="domain" description="Inosine/uridine-preferring nucleoside hydrolase" evidence="3">
    <location>
        <begin position="6"/>
        <end position="298"/>
    </location>
</feature>
<keyword evidence="5" id="KW-1185">Reference proteome</keyword>
<dbReference type="EMBL" id="WKJD01000018">
    <property type="protein sequence ID" value="MRX44814.1"/>
    <property type="molecule type" value="Genomic_DNA"/>
</dbReference>
<dbReference type="PANTHER" id="PTHR46190:SF1">
    <property type="entry name" value="SI:CH211-201H21.5"/>
    <property type="match status" value="1"/>
</dbReference>
<proteinExistence type="predicted"/>
<keyword evidence="2" id="KW-0326">Glycosidase</keyword>
<reference evidence="4 5" key="1">
    <citation type="submission" date="2019-11" db="EMBL/GenBank/DDBJ databases">
        <title>Agromyces kandeliae sp. nov., isolated from mangrove soil.</title>
        <authorList>
            <person name="Wang R."/>
        </authorList>
    </citation>
    <scope>NUCLEOTIDE SEQUENCE [LARGE SCALE GENOMIC DNA]</scope>
    <source>
        <strain evidence="4 5">Q22</strain>
    </source>
</reference>
<evidence type="ECO:0000313" key="5">
    <source>
        <dbReference type="Proteomes" id="UP000476511"/>
    </source>
</evidence>
<dbReference type="InterPro" id="IPR001910">
    <property type="entry name" value="Inosine/uridine_hydrolase_dom"/>
</dbReference>
<dbReference type="Gene3D" id="3.90.245.10">
    <property type="entry name" value="Ribonucleoside hydrolase-like"/>
    <property type="match status" value="1"/>
</dbReference>
<keyword evidence="1 4" id="KW-0378">Hydrolase</keyword>
<dbReference type="PROSITE" id="PS01247">
    <property type="entry name" value="IUNH"/>
    <property type="match status" value="1"/>
</dbReference>
<dbReference type="InterPro" id="IPR036452">
    <property type="entry name" value="Ribo_hydro-like"/>
</dbReference>
<name>A0A6L5R5G4_9MICO</name>
<dbReference type="SUPFAM" id="SSF53590">
    <property type="entry name" value="Nucleoside hydrolase"/>
    <property type="match status" value="1"/>
</dbReference>
<dbReference type="Pfam" id="PF01156">
    <property type="entry name" value="IU_nuc_hydro"/>
    <property type="match status" value="1"/>
</dbReference>
<accession>A0A6L5R5G4</accession>
<dbReference type="PANTHER" id="PTHR46190">
    <property type="entry name" value="SI:CH211-201H21.5-RELATED"/>
    <property type="match status" value="1"/>
</dbReference>
<dbReference type="AlphaFoldDB" id="A0A6L5R5G4"/>
<gene>
    <name evidence="4" type="ORF">GJR97_13890</name>
</gene>
<dbReference type="Proteomes" id="UP000476511">
    <property type="component" value="Unassembled WGS sequence"/>
</dbReference>
<evidence type="ECO:0000313" key="4">
    <source>
        <dbReference type="EMBL" id="MRX44814.1"/>
    </source>
</evidence>
<comment type="caution">
    <text evidence="4">The sequence shown here is derived from an EMBL/GenBank/DDBJ whole genome shotgun (WGS) entry which is preliminary data.</text>
</comment>
<evidence type="ECO:0000256" key="1">
    <source>
        <dbReference type="ARBA" id="ARBA00022801"/>
    </source>
</evidence>
<sequence length="316" mass="33605">MNRSMVIDTDTASDDAVAILQAVLHPDIEVRAVTTVAGNVPLPTATRNALVTLELANATDIPVHPGCAGPILRPLETAQHVHGEDGMSGAPLIEPETQPQTEHAVEALIRLGRDEPHRHELVTLGPLTNIAAALLIDPDLLTRFTRVTMMIGAADGRGNVAATGEFNAWADPEAAKIVFHAPGDKRMVGWDASRKYAVITDADECELRATGALGEFICEINRSVRAWGRDVTGIDGYDLPDPLAMAVAIDPSIVVESTRTHVAVSTDESTRGQTFADHRLPPRSPNLTVVTAVDPSALMGQLLSLLTRELAAVGRG</sequence>
<dbReference type="GO" id="GO:0016799">
    <property type="term" value="F:hydrolase activity, hydrolyzing N-glycosyl compounds"/>
    <property type="evidence" value="ECO:0007669"/>
    <property type="project" value="InterPro"/>
</dbReference>